<dbReference type="GO" id="GO:0005829">
    <property type="term" value="C:cytosol"/>
    <property type="evidence" value="ECO:0007669"/>
    <property type="project" value="TreeGrafter"/>
</dbReference>
<gene>
    <name evidence="6" type="ORF">UABAM_02244</name>
</gene>
<dbReference type="SMART" id="SM00220">
    <property type="entry name" value="S_TKc"/>
    <property type="match status" value="1"/>
</dbReference>
<dbReference type="InterPro" id="IPR045269">
    <property type="entry name" value="Atg1-like"/>
</dbReference>
<keyword evidence="7" id="KW-1185">Reference proteome</keyword>
<feature type="domain" description="Protein kinase" evidence="5">
    <location>
        <begin position="8"/>
        <end position="265"/>
    </location>
</feature>
<keyword evidence="6" id="KW-0723">Serine/threonine-protein kinase</keyword>
<keyword evidence="1" id="KW-0808">Transferase</keyword>
<reference evidence="6 7" key="1">
    <citation type="submission" date="2019-08" db="EMBL/GenBank/DDBJ databases">
        <title>Complete genome sequence of Candidatus Uab amorphum.</title>
        <authorList>
            <person name="Shiratori T."/>
            <person name="Suzuki S."/>
            <person name="Kakizawa Y."/>
            <person name="Ishida K."/>
        </authorList>
    </citation>
    <scope>NUCLEOTIDE SEQUENCE [LARGE SCALE GENOMIC DNA]</scope>
    <source>
        <strain evidence="6 7">SRT547</strain>
    </source>
</reference>
<evidence type="ECO:0000313" key="7">
    <source>
        <dbReference type="Proteomes" id="UP000326354"/>
    </source>
</evidence>
<dbReference type="InterPro" id="IPR000719">
    <property type="entry name" value="Prot_kinase_dom"/>
</dbReference>
<dbReference type="InterPro" id="IPR008271">
    <property type="entry name" value="Ser/Thr_kinase_AS"/>
</dbReference>
<name>A0A5S9F3U2_UABAM</name>
<protein>
    <submittedName>
        <fullName evidence="6">Serine/threonine protein kinase</fullName>
    </submittedName>
</protein>
<dbReference type="EMBL" id="AP019860">
    <property type="protein sequence ID" value="BBM83889.1"/>
    <property type="molecule type" value="Genomic_DNA"/>
</dbReference>
<dbReference type="Pfam" id="PF00069">
    <property type="entry name" value="Pkinase"/>
    <property type="match status" value="1"/>
</dbReference>
<keyword evidence="2" id="KW-0547">Nucleotide-binding</keyword>
<dbReference type="GO" id="GO:0005524">
    <property type="term" value="F:ATP binding"/>
    <property type="evidence" value="ECO:0007669"/>
    <property type="project" value="UniProtKB-KW"/>
</dbReference>
<dbReference type="Proteomes" id="UP000326354">
    <property type="component" value="Chromosome"/>
</dbReference>
<dbReference type="GO" id="GO:0000407">
    <property type="term" value="C:phagophore assembly site"/>
    <property type="evidence" value="ECO:0007669"/>
    <property type="project" value="TreeGrafter"/>
</dbReference>
<sequence length="281" mass="32514">MSYIVTGYKIENPIKSGGFAEVYYALRIKDKKHVAIKVLNQSGCNNSRIRRLFQNEAKLMASLDHPNIIKVDSVIKESKRPAIALEYFESETLKTWILNKNPLIFQKGMKVFIQMAKALNYVHEQNIIHKDIKPENILVNNEGESRLIDFSIAEKISFLSKLRPKKREGTPLYMAPEQVRKDNLDGQCDIYALGATFYEAFAGTPHVQGKSEKAILQKQLKGQVPKIRQFNKNVSHKLETVIMRMLEKNREKRYKTMREVLYELGKFADENYQISVNEESQ</sequence>
<organism evidence="6 7">
    <name type="scientific">Uabimicrobium amorphum</name>
    <dbReference type="NCBI Taxonomy" id="2596890"/>
    <lineage>
        <taxon>Bacteria</taxon>
        <taxon>Pseudomonadati</taxon>
        <taxon>Planctomycetota</taxon>
        <taxon>Candidatus Uabimicrobiia</taxon>
        <taxon>Candidatus Uabimicrobiales</taxon>
        <taxon>Candidatus Uabimicrobiaceae</taxon>
        <taxon>Candidatus Uabimicrobium</taxon>
    </lineage>
</organism>
<keyword evidence="3 6" id="KW-0418">Kinase</keyword>
<dbReference type="InterPro" id="IPR011009">
    <property type="entry name" value="Kinase-like_dom_sf"/>
</dbReference>
<dbReference type="OrthoDB" id="6111975at2"/>
<dbReference type="GO" id="GO:0016020">
    <property type="term" value="C:membrane"/>
    <property type="evidence" value="ECO:0007669"/>
    <property type="project" value="TreeGrafter"/>
</dbReference>
<accession>A0A5S9F3U2</accession>
<dbReference type="PROSITE" id="PS50011">
    <property type="entry name" value="PROTEIN_KINASE_DOM"/>
    <property type="match status" value="1"/>
</dbReference>
<dbReference type="GO" id="GO:0005776">
    <property type="term" value="C:autophagosome"/>
    <property type="evidence" value="ECO:0007669"/>
    <property type="project" value="TreeGrafter"/>
</dbReference>
<evidence type="ECO:0000256" key="3">
    <source>
        <dbReference type="ARBA" id="ARBA00022777"/>
    </source>
</evidence>
<evidence type="ECO:0000256" key="4">
    <source>
        <dbReference type="ARBA" id="ARBA00022840"/>
    </source>
</evidence>
<evidence type="ECO:0000256" key="1">
    <source>
        <dbReference type="ARBA" id="ARBA00022679"/>
    </source>
</evidence>
<dbReference type="CDD" id="cd14014">
    <property type="entry name" value="STKc_PknB_like"/>
    <property type="match status" value="1"/>
</dbReference>
<evidence type="ECO:0000313" key="6">
    <source>
        <dbReference type="EMBL" id="BBM83889.1"/>
    </source>
</evidence>
<dbReference type="RefSeq" id="WP_151968072.1">
    <property type="nucleotide sequence ID" value="NZ_AP019860.1"/>
</dbReference>
<dbReference type="PIRSF" id="PIRSF000654">
    <property type="entry name" value="Integrin-linked_kinase"/>
    <property type="match status" value="1"/>
</dbReference>
<dbReference type="Gene3D" id="1.10.510.10">
    <property type="entry name" value="Transferase(Phosphotransferase) domain 1"/>
    <property type="match status" value="1"/>
</dbReference>
<proteinExistence type="predicted"/>
<dbReference type="GO" id="GO:0004674">
    <property type="term" value="F:protein serine/threonine kinase activity"/>
    <property type="evidence" value="ECO:0007669"/>
    <property type="project" value="UniProtKB-KW"/>
</dbReference>
<dbReference type="AlphaFoldDB" id="A0A5S9F3U2"/>
<evidence type="ECO:0000259" key="5">
    <source>
        <dbReference type="PROSITE" id="PS50011"/>
    </source>
</evidence>
<dbReference type="PROSITE" id="PS00108">
    <property type="entry name" value="PROTEIN_KINASE_ST"/>
    <property type="match status" value="1"/>
</dbReference>
<dbReference type="KEGG" id="uam:UABAM_02244"/>
<dbReference type="PANTHER" id="PTHR24348:SF22">
    <property type="entry name" value="NON-SPECIFIC SERINE_THREONINE PROTEIN KINASE"/>
    <property type="match status" value="1"/>
</dbReference>
<evidence type="ECO:0000256" key="2">
    <source>
        <dbReference type="ARBA" id="ARBA00022741"/>
    </source>
</evidence>
<dbReference type="PANTHER" id="PTHR24348">
    <property type="entry name" value="SERINE/THREONINE-PROTEIN KINASE UNC-51-RELATED"/>
    <property type="match status" value="1"/>
</dbReference>
<keyword evidence="4" id="KW-0067">ATP-binding</keyword>
<dbReference type="SUPFAM" id="SSF56112">
    <property type="entry name" value="Protein kinase-like (PK-like)"/>
    <property type="match status" value="1"/>
</dbReference>